<keyword evidence="2" id="KW-0812">Transmembrane</keyword>
<dbReference type="PROSITE" id="PS00022">
    <property type="entry name" value="EGF_1"/>
    <property type="match status" value="1"/>
</dbReference>
<dbReference type="Proteomes" id="UP001152320">
    <property type="component" value="Chromosome 18"/>
</dbReference>
<name>A0A9Q1BES0_HOLLE</name>
<dbReference type="AlphaFoldDB" id="A0A9Q1BES0"/>
<keyword evidence="2" id="KW-0472">Membrane</keyword>
<accession>A0A9Q1BES0</accession>
<sequence>MIPTYLQALRELDKRLCPKYVILCATFSAILSTKGMPTNLPTTFEPIYTTTRLDTDGVFDDPVCRSMSTGSNSSSFLCRPRGDKCDVPEYCSTDGSCPPNVYLADRTPCDFNDGICYQGVCHLTNSPCGAFLAHTFPSESVTSKSNGSYIPDPVVCHSREICVDGQCLPIGNIETVTCPSSEDGRKCSGHGHCTNNNECVCKCGWVGLACELSRNESLSDIKPATIDQSAWCLPGETDSVVTGIAFPSEESRSTLPGGVSEENEFDEMAAASYLANAIIGGSIALMFAVAVVFGATSIGFRKARKKDRLRTLHQFRIMSIFQPTKAQQRKLMKQNRPRYSKPYRERRNDVTKNKDQRNSLRQWFEESRQE</sequence>
<dbReference type="PROSITE" id="PS01186">
    <property type="entry name" value="EGF_2"/>
    <property type="match status" value="1"/>
</dbReference>
<dbReference type="PANTHER" id="PTHR11905">
    <property type="entry name" value="ADAM A DISINTEGRIN AND METALLOPROTEASE DOMAIN"/>
    <property type="match status" value="1"/>
</dbReference>
<dbReference type="PANTHER" id="PTHR11905:SF159">
    <property type="entry name" value="ADAM METALLOPROTEASE"/>
    <property type="match status" value="1"/>
</dbReference>
<evidence type="ECO:0000313" key="5">
    <source>
        <dbReference type="EMBL" id="KAJ8025086.1"/>
    </source>
</evidence>
<dbReference type="OrthoDB" id="5951731at2759"/>
<evidence type="ECO:0000256" key="1">
    <source>
        <dbReference type="SAM" id="MobiDB-lite"/>
    </source>
</evidence>
<feature type="compositionally biased region" description="Basic residues" evidence="1">
    <location>
        <begin position="327"/>
        <end position="341"/>
    </location>
</feature>
<evidence type="ECO:0000313" key="6">
    <source>
        <dbReference type="Proteomes" id="UP001152320"/>
    </source>
</evidence>
<reference evidence="5" key="1">
    <citation type="submission" date="2021-10" db="EMBL/GenBank/DDBJ databases">
        <title>Tropical sea cucumber genome reveals ecological adaptation and Cuvierian tubules defense mechanism.</title>
        <authorList>
            <person name="Chen T."/>
        </authorList>
    </citation>
    <scope>NUCLEOTIDE SEQUENCE</scope>
    <source>
        <strain evidence="5">Nanhai2018</strain>
        <tissue evidence="5">Muscle</tissue>
    </source>
</reference>
<feature type="domain" description="EGF-like" evidence="3 4">
    <location>
        <begin position="199"/>
        <end position="210"/>
    </location>
</feature>
<feature type="transmembrane region" description="Helical" evidence="2">
    <location>
        <begin position="273"/>
        <end position="300"/>
    </location>
</feature>
<dbReference type="Gene3D" id="2.10.25.10">
    <property type="entry name" value="Laminin"/>
    <property type="match status" value="1"/>
</dbReference>
<evidence type="ECO:0000259" key="4">
    <source>
        <dbReference type="PROSITE" id="PS01186"/>
    </source>
</evidence>
<feature type="region of interest" description="Disordered" evidence="1">
    <location>
        <begin position="326"/>
        <end position="370"/>
    </location>
</feature>
<proteinExistence type="predicted"/>
<gene>
    <name evidence="5" type="ORF">HOLleu_35194</name>
</gene>
<organism evidence="5 6">
    <name type="scientific">Holothuria leucospilota</name>
    <name type="common">Black long sea cucumber</name>
    <name type="synonym">Mertensiothuria leucospilota</name>
    <dbReference type="NCBI Taxonomy" id="206669"/>
    <lineage>
        <taxon>Eukaryota</taxon>
        <taxon>Metazoa</taxon>
        <taxon>Echinodermata</taxon>
        <taxon>Eleutherozoa</taxon>
        <taxon>Echinozoa</taxon>
        <taxon>Holothuroidea</taxon>
        <taxon>Aspidochirotacea</taxon>
        <taxon>Aspidochirotida</taxon>
        <taxon>Holothuriidae</taxon>
        <taxon>Holothuria</taxon>
    </lineage>
</organism>
<protein>
    <submittedName>
        <fullName evidence="5">Disintegrin and metalloproteinase domain-containing protein unc-71</fullName>
    </submittedName>
</protein>
<keyword evidence="2" id="KW-1133">Transmembrane helix</keyword>
<feature type="compositionally biased region" description="Basic and acidic residues" evidence="1">
    <location>
        <begin position="342"/>
        <end position="370"/>
    </location>
</feature>
<dbReference type="InterPro" id="IPR000742">
    <property type="entry name" value="EGF"/>
</dbReference>
<keyword evidence="6" id="KW-1185">Reference proteome</keyword>
<evidence type="ECO:0000259" key="3">
    <source>
        <dbReference type="PROSITE" id="PS00022"/>
    </source>
</evidence>
<comment type="caution">
    <text evidence="5">The sequence shown here is derived from an EMBL/GenBank/DDBJ whole genome shotgun (WGS) entry which is preliminary data.</text>
</comment>
<dbReference type="EMBL" id="JAIZAY010000018">
    <property type="protein sequence ID" value="KAJ8025086.1"/>
    <property type="molecule type" value="Genomic_DNA"/>
</dbReference>
<evidence type="ECO:0000256" key="2">
    <source>
        <dbReference type="SAM" id="Phobius"/>
    </source>
</evidence>